<comment type="caution">
    <text evidence="1">The sequence shown here is derived from an EMBL/GenBank/DDBJ whole genome shotgun (WGS) entry which is preliminary data.</text>
</comment>
<keyword evidence="2" id="KW-1185">Reference proteome</keyword>
<reference evidence="1 2" key="1">
    <citation type="journal article" date="2019" name="Emerg. Microbes Infect.">
        <title>Comprehensive subspecies identification of 175 nontuberculous mycobacteria species based on 7547 genomic profiles.</title>
        <authorList>
            <person name="Matsumoto Y."/>
            <person name="Kinjo T."/>
            <person name="Motooka D."/>
            <person name="Nabeya D."/>
            <person name="Jung N."/>
            <person name="Uechi K."/>
            <person name="Horii T."/>
            <person name="Iida T."/>
            <person name="Fujita J."/>
            <person name="Nakamura S."/>
        </authorList>
    </citation>
    <scope>NUCLEOTIDE SEQUENCE [LARGE SCALE GENOMIC DNA]</scope>
    <source>
        <strain evidence="1 2">JCM 18565</strain>
    </source>
</reference>
<evidence type="ECO:0000313" key="1">
    <source>
        <dbReference type="EMBL" id="GFG83301.1"/>
    </source>
</evidence>
<proteinExistence type="predicted"/>
<evidence type="ECO:0000313" key="2">
    <source>
        <dbReference type="Proteomes" id="UP000465240"/>
    </source>
</evidence>
<sequence length="147" mass="15639">MCFYSGVTSEDWSTLAGLREVSRVRSGRIPGWSAPVAYAVGFFDGREWKFPYVNRPGGTHDLPAVMLAEVVGYGGGTHEFHLTAEQLAIAIAKLAPAEAVSDVDHPNLMSWRSIAAAAPSQIAAVFVGSLEDQPAGNADVALRLLLV</sequence>
<protein>
    <submittedName>
        <fullName evidence="1">Uncharacterized protein</fullName>
    </submittedName>
</protein>
<organism evidence="1 2">
    <name type="scientific">Mycobacterium paragordonae</name>
    <dbReference type="NCBI Taxonomy" id="1389713"/>
    <lineage>
        <taxon>Bacteria</taxon>
        <taxon>Bacillati</taxon>
        <taxon>Actinomycetota</taxon>
        <taxon>Actinomycetes</taxon>
        <taxon>Mycobacteriales</taxon>
        <taxon>Mycobacteriaceae</taxon>
        <taxon>Mycobacterium</taxon>
    </lineage>
</organism>
<dbReference type="EMBL" id="BLKX01000004">
    <property type="protein sequence ID" value="GFG83301.1"/>
    <property type="molecule type" value="Genomic_DNA"/>
</dbReference>
<dbReference type="Proteomes" id="UP000465240">
    <property type="component" value="Unassembled WGS sequence"/>
</dbReference>
<gene>
    <name evidence="1" type="ORF">MPRG_65770</name>
</gene>
<accession>A0ABQ1CFM5</accession>
<name>A0ABQ1CFM5_9MYCO</name>